<dbReference type="InterPro" id="IPR036895">
    <property type="entry name" value="Uracil-DNA_glycosylase-like_sf"/>
</dbReference>
<comment type="catalytic activity">
    <reaction evidence="1">
        <text>Hydrolyzes single-stranded DNA or mismatched double-stranded DNA and polynucleotides, releasing free uracil.</text>
        <dbReference type="EC" id="3.2.2.27"/>
    </reaction>
</comment>
<dbReference type="GO" id="GO:0046872">
    <property type="term" value="F:metal ion binding"/>
    <property type="evidence" value="ECO:0007669"/>
    <property type="project" value="UniProtKB-KW"/>
</dbReference>
<keyword evidence="10" id="KW-0411">Iron-sulfur</keyword>
<name>A0A445N274_9BACT</name>
<dbReference type="GO" id="GO:0006281">
    <property type="term" value="P:DNA repair"/>
    <property type="evidence" value="ECO:0007669"/>
    <property type="project" value="UniProtKB-KW"/>
</dbReference>
<keyword evidence="8" id="KW-0378">Hydrolase</keyword>
<keyword evidence="5" id="KW-0004">4Fe-4S</keyword>
<keyword evidence="11" id="KW-0234">DNA repair</keyword>
<feature type="domain" description="Uracil-DNA glycosylase-like" evidence="12">
    <location>
        <begin position="81"/>
        <end position="228"/>
    </location>
</feature>
<dbReference type="Gene3D" id="3.40.470.10">
    <property type="entry name" value="Uracil-DNA glycosylase-like domain"/>
    <property type="match status" value="1"/>
</dbReference>
<dbReference type="PANTHER" id="PTHR33693">
    <property type="entry name" value="TYPE-5 URACIL-DNA GLYCOSYLASE"/>
    <property type="match status" value="1"/>
</dbReference>
<dbReference type="SUPFAM" id="SSF52141">
    <property type="entry name" value="Uracil-DNA glycosylase-like"/>
    <property type="match status" value="1"/>
</dbReference>
<dbReference type="InterPro" id="IPR005273">
    <property type="entry name" value="Ura-DNA_glyco_family4"/>
</dbReference>
<dbReference type="CDD" id="cd10030">
    <property type="entry name" value="UDG-F4_TTUDGA_SPO1dp_like"/>
    <property type="match status" value="1"/>
</dbReference>
<organism evidence="13">
    <name type="scientific">uncultured Desulfobacterium sp</name>
    <dbReference type="NCBI Taxonomy" id="201089"/>
    <lineage>
        <taxon>Bacteria</taxon>
        <taxon>Pseudomonadati</taxon>
        <taxon>Thermodesulfobacteriota</taxon>
        <taxon>Desulfobacteria</taxon>
        <taxon>Desulfobacterales</taxon>
        <taxon>Desulfobacteriaceae</taxon>
        <taxon>Desulfobacterium</taxon>
        <taxon>environmental samples</taxon>
    </lineage>
</organism>
<dbReference type="InterPro" id="IPR051536">
    <property type="entry name" value="UDG_Type-4/5"/>
</dbReference>
<dbReference type="NCBIfam" id="TIGR00758">
    <property type="entry name" value="UDG_fam4"/>
    <property type="match status" value="1"/>
</dbReference>
<keyword evidence="7" id="KW-0227">DNA damage</keyword>
<dbReference type="EC" id="3.2.2.27" evidence="3"/>
<evidence type="ECO:0000256" key="6">
    <source>
        <dbReference type="ARBA" id="ARBA00022723"/>
    </source>
</evidence>
<comment type="similarity">
    <text evidence="2">Belongs to the uracil-DNA glycosylase (UDG) superfamily. Type 4 (UDGa) family.</text>
</comment>
<reference evidence="13" key="1">
    <citation type="submission" date="2018-01" db="EMBL/GenBank/DDBJ databases">
        <authorList>
            <person name="Regsiter A."/>
            <person name="William W."/>
        </authorList>
    </citation>
    <scope>NUCLEOTIDE SEQUENCE</scope>
    <source>
        <strain evidence="13">TRIP AH-1</strain>
    </source>
</reference>
<dbReference type="InterPro" id="IPR005122">
    <property type="entry name" value="Uracil-DNA_glycosylase-like"/>
</dbReference>
<evidence type="ECO:0000256" key="5">
    <source>
        <dbReference type="ARBA" id="ARBA00022485"/>
    </source>
</evidence>
<dbReference type="EMBL" id="OJIN01000221">
    <property type="protein sequence ID" value="SPD75804.1"/>
    <property type="molecule type" value="Genomic_DNA"/>
</dbReference>
<gene>
    <name evidence="13" type="ORF">PITCH_A760014</name>
</gene>
<proteinExistence type="inferred from homology"/>
<dbReference type="SMART" id="SM00987">
    <property type="entry name" value="UreE_C"/>
    <property type="match status" value="1"/>
</dbReference>
<dbReference type="SMART" id="SM00986">
    <property type="entry name" value="UDG"/>
    <property type="match status" value="1"/>
</dbReference>
<evidence type="ECO:0000256" key="7">
    <source>
        <dbReference type="ARBA" id="ARBA00022763"/>
    </source>
</evidence>
<protein>
    <recommendedName>
        <fullName evidence="4">Type-4 uracil-DNA glycosylase</fullName>
        <ecNumber evidence="3">3.2.2.27</ecNumber>
    </recommendedName>
</protein>
<evidence type="ECO:0000256" key="2">
    <source>
        <dbReference type="ARBA" id="ARBA00006521"/>
    </source>
</evidence>
<evidence type="ECO:0000259" key="12">
    <source>
        <dbReference type="SMART" id="SM00986"/>
    </source>
</evidence>
<evidence type="ECO:0000256" key="1">
    <source>
        <dbReference type="ARBA" id="ARBA00001400"/>
    </source>
</evidence>
<evidence type="ECO:0000313" key="13">
    <source>
        <dbReference type="EMBL" id="SPD75804.1"/>
    </source>
</evidence>
<dbReference type="PANTHER" id="PTHR33693:SF1">
    <property type="entry name" value="TYPE-4 URACIL-DNA GLYCOSYLASE"/>
    <property type="match status" value="1"/>
</dbReference>
<dbReference type="Pfam" id="PF03167">
    <property type="entry name" value="UDG"/>
    <property type="match status" value="1"/>
</dbReference>
<evidence type="ECO:0000256" key="9">
    <source>
        <dbReference type="ARBA" id="ARBA00023004"/>
    </source>
</evidence>
<keyword evidence="6" id="KW-0479">Metal-binding</keyword>
<evidence type="ECO:0000256" key="3">
    <source>
        <dbReference type="ARBA" id="ARBA00012030"/>
    </source>
</evidence>
<accession>A0A445N274</accession>
<evidence type="ECO:0000256" key="10">
    <source>
        <dbReference type="ARBA" id="ARBA00023014"/>
    </source>
</evidence>
<dbReference type="GO" id="GO:0004844">
    <property type="term" value="F:uracil DNA N-glycosylase activity"/>
    <property type="evidence" value="ECO:0007669"/>
    <property type="project" value="UniProtKB-EC"/>
</dbReference>
<evidence type="ECO:0000256" key="8">
    <source>
        <dbReference type="ARBA" id="ARBA00022801"/>
    </source>
</evidence>
<evidence type="ECO:0000256" key="11">
    <source>
        <dbReference type="ARBA" id="ARBA00023204"/>
    </source>
</evidence>
<evidence type="ECO:0000256" key="4">
    <source>
        <dbReference type="ARBA" id="ARBA00019403"/>
    </source>
</evidence>
<dbReference type="GO" id="GO:0051539">
    <property type="term" value="F:4 iron, 4 sulfur cluster binding"/>
    <property type="evidence" value="ECO:0007669"/>
    <property type="project" value="UniProtKB-KW"/>
</dbReference>
<dbReference type="AlphaFoldDB" id="A0A445N274"/>
<keyword evidence="9" id="KW-0408">Iron</keyword>
<sequence length="241" mass="27121">MHQEIKELFTCITNLVEAYRDMGFDPPPIRSEEIAHTEKDAGENNKPSPALYVSDSLKALEASIGNCRLCKLHNQRRHLVFGEGNQKATLVFVGEGPGVDEDLSGLPFVGEAGKLLTRIIENGMGLSREDVYICNVVKCHPPKNRDPEEDEIENCMPFLKKQISIIKPKVICALGRIAGRAMLGESFKITRDRGKWFSFMDIPVLATYHPAYVLRYPTAKRQVWDDVKEIMKHLGLEVKNG</sequence>